<gene>
    <name evidence="10" type="ORF">E1212_04080</name>
</gene>
<comment type="similarity">
    <text evidence="2 6">Belongs to the acyl-CoA dehydrogenase family.</text>
</comment>
<dbReference type="RefSeq" id="WP_131979497.1">
    <property type="nucleotide sequence ID" value="NZ_SMKL01000006.1"/>
</dbReference>
<evidence type="ECO:0000256" key="4">
    <source>
        <dbReference type="ARBA" id="ARBA00022827"/>
    </source>
</evidence>
<dbReference type="Pfam" id="PF02770">
    <property type="entry name" value="Acyl-CoA_dh_M"/>
    <property type="match status" value="1"/>
</dbReference>
<evidence type="ECO:0000259" key="7">
    <source>
        <dbReference type="Pfam" id="PF00441"/>
    </source>
</evidence>
<dbReference type="FunFam" id="1.20.140.10:FF:000001">
    <property type="entry name" value="Acyl-CoA dehydrogenase"/>
    <property type="match status" value="1"/>
</dbReference>
<protein>
    <submittedName>
        <fullName evidence="10">Pilus assembly protein CpaC</fullName>
    </submittedName>
</protein>
<accession>A0A4V2XXN2</accession>
<dbReference type="Pfam" id="PF02771">
    <property type="entry name" value="Acyl-CoA_dh_N"/>
    <property type="match status" value="1"/>
</dbReference>
<dbReference type="FunFam" id="2.40.110.10:FF:000002">
    <property type="entry name" value="Acyl-CoA dehydrogenase fadE12"/>
    <property type="match status" value="1"/>
</dbReference>
<keyword evidence="5 6" id="KW-0560">Oxidoreductase</keyword>
<dbReference type="InterPro" id="IPR036250">
    <property type="entry name" value="AcylCo_DH-like_C"/>
</dbReference>
<organism evidence="10 11">
    <name type="scientific">Jiangella ureilytica</name>
    <dbReference type="NCBI Taxonomy" id="2530374"/>
    <lineage>
        <taxon>Bacteria</taxon>
        <taxon>Bacillati</taxon>
        <taxon>Actinomycetota</taxon>
        <taxon>Actinomycetes</taxon>
        <taxon>Jiangellales</taxon>
        <taxon>Jiangellaceae</taxon>
        <taxon>Jiangella</taxon>
    </lineage>
</organism>
<dbReference type="Proteomes" id="UP000295621">
    <property type="component" value="Unassembled WGS sequence"/>
</dbReference>
<evidence type="ECO:0000256" key="5">
    <source>
        <dbReference type="ARBA" id="ARBA00023002"/>
    </source>
</evidence>
<keyword evidence="11" id="KW-1185">Reference proteome</keyword>
<feature type="domain" description="Acyl-CoA dehydrogenase/oxidase N-terminal" evidence="9">
    <location>
        <begin position="7"/>
        <end position="114"/>
    </location>
</feature>
<evidence type="ECO:0000256" key="6">
    <source>
        <dbReference type="RuleBase" id="RU362125"/>
    </source>
</evidence>
<evidence type="ECO:0000256" key="1">
    <source>
        <dbReference type="ARBA" id="ARBA00001974"/>
    </source>
</evidence>
<comment type="cofactor">
    <cofactor evidence="1 6">
        <name>FAD</name>
        <dbReference type="ChEBI" id="CHEBI:57692"/>
    </cofactor>
</comment>
<dbReference type="SUPFAM" id="SSF47203">
    <property type="entry name" value="Acyl-CoA dehydrogenase C-terminal domain-like"/>
    <property type="match status" value="1"/>
</dbReference>
<dbReference type="Gene3D" id="2.40.110.10">
    <property type="entry name" value="Butyryl-CoA Dehydrogenase, subunit A, domain 2"/>
    <property type="match status" value="1"/>
</dbReference>
<dbReference type="InterPro" id="IPR037069">
    <property type="entry name" value="AcylCoA_DH/ox_N_sf"/>
</dbReference>
<dbReference type="GO" id="GO:0005737">
    <property type="term" value="C:cytoplasm"/>
    <property type="evidence" value="ECO:0007669"/>
    <property type="project" value="TreeGrafter"/>
</dbReference>
<feature type="domain" description="Acyl-CoA dehydrogenase/oxidase C-terminal" evidence="7">
    <location>
        <begin position="226"/>
        <end position="375"/>
    </location>
</feature>
<dbReference type="PANTHER" id="PTHR48083:SF2">
    <property type="entry name" value="MEDIUM-CHAIN SPECIFIC ACYL-COA DEHYDROGENASE, MITOCHONDRIAL"/>
    <property type="match status" value="1"/>
</dbReference>
<evidence type="ECO:0000313" key="10">
    <source>
        <dbReference type="EMBL" id="TDC53975.1"/>
    </source>
</evidence>
<name>A0A4V2XXN2_9ACTN</name>
<evidence type="ECO:0000256" key="3">
    <source>
        <dbReference type="ARBA" id="ARBA00022630"/>
    </source>
</evidence>
<dbReference type="InterPro" id="IPR046373">
    <property type="entry name" value="Acyl-CoA_Oxase/DH_mid-dom_sf"/>
</dbReference>
<reference evidence="10 11" key="1">
    <citation type="submission" date="2019-02" db="EMBL/GenBank/DDBJ databases">
        <title>Draft genome sequences of novel Actinobacteria.</title>
        <authorList>
            <person name="Sahin N."/>
            <person name="Ay H."/>
            <person name="Saygin H."/>
        </authorList>
    </citation>
    <scope>NUCLEOTIDE SEQUENCE [LARGE SCALE GENOMIC DNA]</scope>
    <source>
        <strain evidence="10 11">KC603</strain>
    </source>
</reference>
<dbReference type="Gene3D" id="1.20.140.10">
    <property type="entry name" value="Butyryl-CoA Dehydrogenase, subunit A, domain 3"/>
    <property type="match status" value="1"/>
</dbReference>
<comment type="caution">
    <text evidence="10">The sequence shown here is derived from an EMBL/GenBank/DDBJ whole genome shotgun (WGS) entry which is preliminary data.</text>
</comment>
<dbReference type="PANTHER" id="PTHR48083">
    <property type="entry name" value="MEDIUM-CHAIN SPECIFIC ACYL-COA DEHYDROGENASE, MITOCHONDRIAL-RELATED"/>
    <property type="match status" value="1"/>
</dbReference>
<feature type="domain" description="Acyl-CoA oxidase/dehydrogenase middle" evidence="8">
    <location>
        <begin position="120"/>
        <end position="214"/>
    </location>
</feature>
<evidence type="ECO:0000256" key="2">
    <source>
        <dbReference type="ARBA" id="ARBA00009347"/>
    </source>
</evidence>
<sequence>MDFTIPDDLRDFVDIVRRFRERELMPLERDFLLEGRFPAELRTELEHRARRQGLWALDVPEELGGQGIGTLGACLVGEELFRHPAMFEFGGSPEPVLYACTEEQRHRYVYPIIKEDLRCCYAFTEPGGGSDVAAVRTRAVRDGDNWLINGTKTFISYAERADFVILFATVDPDLGSRGVTCFVVDMDTPGLTRSRPIPTMGDDWDPHELSFENCVVPDANRVGEVGGGWRLATEQLTHGRLKIAAFQLGIARRCIDIAVEWAKERRTWGRPIASRQAVQWMLADSVTELEAARLLVYRAAWLADEGRTITSEAYMAKLYATEMAQRVTDRCLQILGGLGYTRELPIQSFYRQVRVWRIGHGTSEIQRWMIARELLGEAAHD</sequence>
<evidence type="ECO:0000259" key="9">
    <source>
        <dbReference type="Pfam" id="PF02771"/>
    </source>
</evidence>
<dbReference type="OrthoDB" id="3176804at2"/>
<keyword evidence="4 6" id="KW-0274">FAD</keyword>
<dbReference type="EMBL" id="SMKL01000006">
    <property type="protein sequence ID" value="TDC53975.1"/>
    <property type="molecule type" value="Genomic_DNA"/>
</dbReference>
<dbReference type="InterPro" id="IPR009100">
    <property type="entry name" value="AcylCoA_DH/oxidase_NM_dom_sf"/>
</dbReference>
<dbReference type="Gene3D" id="1.10.540.10">
    <property type="entry name" value="Acyl-CoA dehydrogenase/oxidase, N-terminal domain"/>
    <property type="match status" value="1"/>
</dbReference>
<evidence type="ECO:0000259" key="8">
    <source>
        <dbReference type="Pfam" id="PF02770"/>
    </source>
</evidence>
<proteinExistence type="inferred from homology"/>
<evidence type="ECO:0000313" key="11">
    <source>
        <dbReference type="Proteomes" id="UP000295621"/>
    </source>
</evidence>
<dbReference type="GO" id="GO:0051793">
    <property type="term" value="P:medium-chain fatty acid catabolic process"/>
    <property type="evidence" value="ECO:0007669"/>
    <property type="project" value="TreeGrafter"/>
</dbReference>
<dbReference type="GO" id="GO:0050660">
    <property type="term" value="F:flavin adenine dinucleotide binding"/>
    <property type="evidence" value="ECO:0007669"/>
    <property type="project" value="InterPro"/>
</dbReference>
<dbReference type="SUPFAM" id="SSF56645">
    <property type="entry name" value="Acyl-CoA dehydrogenase NM domain-like"/>
    <property type="match status" value="1"/>
</dbReference>
<keyword evidence="3 6" id="KW-0285">Flavoprotein</keyword>
<dbReference type="InterPro" id="IPR050741">
    <property type="entry name" value="Acyl-CoA_dehydrogenase"/>
</dbReference>
<dbReference type="AlphaFoldDB" id="A0A4V2XXN2"/>
<dbReference type="InterPro" id="IPR013786">
    <property type="entry name" value="AcylCoA_DH/ox_N"/>
</dbReference>
<dbReference type="InterPro" id="IPR009075">
    <property type="entry name" value="AcylCo_DH/oxidase_C"/>
</dbReference>
<dbReference type="InterPro" id="IPR006091">
    <property type="entry name" value="Acyl-CoA_Oxase/DH_mid-dom"/>
</dbReference>
<dbReference type="GO" id="GO:0070991">
    <property type="term" value="F:medium-chain fatty acyl-CoA dehydrogenase activity"/>
    <property type="evidence" value="ECO:0007669"/>
    <property type="project" value="TreeGrafter"/>
</dbReference>
<dbReference type="Pfam" id="PF00441">
    <property type="entry name" value="Acyl-CoA_dh_1"/>
    <property type="match status" value="1"/>
</dbReference>